<evidence type="ECO:0000256" key="1">
    <source>
        <dbReference type="SAM" id="MobiDB-lite"/>
    </source>
</evidence>
<keyword evidence="3" id="KW-1185">Reference proteome</keyword>
<name>A0ABQ8DQN9_BRANA</name>
<feature type="compositionally biased region" description="Basic residues" evidence="1">
    <location>
        <begin position="198"/>
        <end position="212"/>
    </location>
</feature>
<comment type="caution">
    <text evidence="2">The sequence shown here is derived from an EMBL/GenBank/DDBJ whole genome shotgun (WGS) entry which is preliminary data.</text>
</comment>
<feature type="region of interest" description="Disordered" evidence="1">
    <location>
        <begin position="198"/>
        <end position="219"/>
    </location>
</feature>
<organism evidence="2 3">
    <name type="scientific">Brassica napus</name>
    <name type="common">Rape</name>
    <dbReference type="NCBI Taxonomy" id="3708"/>
    <lineage>
        <taxon>Eukaryota</taxon>
        <taxon>Viridiplantae</taxon>
        <taxon>Streptophyta</taxon>
        <taxon>Embryophyta</taxon>
        <taxon>Tracheophyta</taxon>
        <taxon>Spermatophyta</taxon>
        <taxon>Magnoliopsida</taxon>
        <taxon>eudicotyledons</taxon>
        <taxon>Gunneridae</taxon>
        <taxon>Pentapetalae</taxon>
        <taxon>rosids</taxon>
        <taxon>malvids</taxon>
        <taxon>Brassicales</taxon>
        <taxon>Brassicaceae</taxon>
        <taxon>Brassiceae</taxon>
        <taxon>Brassica</taxon>
    </lineage>
</organism>
<proteinExistence type="predicted"/>
<dbReference type="EMBL" id="JAGKQM010000004">
    <property type="protein sequence ID" value="KAH0930835.1"/>
    <property type="molecule type" value="Genomic_DNA"/>
</dbReference>
<protein>
    <submittedName>
        <fullName evidence="2">Uncharacterized protein</fullName>
    </submittedName>
</protein>
<feature type="compositionally biased region" description="Pro residues" evidence="1">
    <location>
        <begin position="47"/>
        <end position="56"/>
    </location>
</feature>
<dbReference type="Proteomes" id="UP000824890">
    <property type="component" value="Unassembled WGS sequence"/>
</dbReference>
<feature type="region of interest" description="Disordered" evidence="1">
    <location>
        <begin position="18"/>
        <end position="60"/>
    </location>
</feature>
<sequence>MTFVALLDLKYVKETMREKENPWSSSELASGLIPPPATPGSFTNRLPPDPPDPLSPFFPAFDSQFPSLQTTIASPPLSKKQIALLKGTASVGFGNGKPSATASPTTDNPIGTLDIPVVLSESMDLETNPEITVHNKILSSSPSKPITDSAMTDLIIYSPGSSSELTSPHPTIPPVIFSSLPAESQFVVALAANPPFKRRNTPFKHTSSRKKPTLPSPLSITTLNPFSALDLPDPIPLCSGSSKE</sequence>
<gene>
    <name evidence="2" type="ORF">HID58_016562</name>
</gene>
<reference evidence="2 3" key="1">
    <citation type="submission" date="2021-05" db="EMBL/GenBank/DDBJ databases">
        <title>Genome Assembly of Synthetic Allotetraploid Brassica napus Reveals Homoeologous Exchanges between Subgenomes.</title>
        <authorList>
            <person name="Davis J.T."/>
        </authorList>
    </citation>
    <scope>NUCLEOTIDE SEQUENCE [LARGE SCALE GENOMIC DNA]</scope>
    <source>
        <strain evidence="3">cv. Da-Ae</strain>
        <tissue evidence="2">Seedling</tissue>
    </source>
</reference>
<evidence type="ECO:0000313" key="3">
    <source>
        <dbReference type="Proteomes" id="UP000824890"/>
    </source>
</evidence>
<accession>A0ABQ8DQN9</accession>
<evidence type="ECO:0000313" key="2">
    <source>
        <dbReference type="EMBL" id="KAH0930835.1"/>
    </source>
</evidence>